<dbReference type="Proteomes" id="UP001055811">
    <property type="component" value="Linkage Group LG08"/>
</dbReference>
<sequence length="140" mass="16112">MYLTCCVYVYIEETETDFLFDPGKDEHKHEEEEEEEEEDDDDDDDDDDLEDGELEGYSSSYRVLSGKTLAGVVEACIGVYYVEGGKQDANHLMKWIGIEVEFDANRLLEFLVTSGWSLLEMRYSKAFVFHVHGSANWTVN</sequence>
<evidence type="ECO:0000313" key="1">
    <source>
        <dbReference type="EMBL" id="KAI3701328.1"/>
    </source>
</evidence>
<accession>A0ACB8ZVV8</accession>
<gene>
    <name evidence="1" type="ORF">L2E82_45982</name>
</gene>
<organism evidence="1 2">
    <name type="scientific">Cichorium intybus</name>
    <name type="common">Chicory</name>
    <dbReference type="NCBI Taxonomy" id="13427"/>
    <lineage>
        <taxon>Eukaryota</taxon>
        <taxon>Viridiplantae</taxon>
        <taxon>Streptophyta</taxon>
        <taxon>Embryophyta</taxon>
        <taxon>Tracheophyta</taxon>
        <taxon>Spermatophyta</taxon>
        <taxon>Magnoliopsida</taxon>
        <taxon>eudicotyledons</taxon>
        <taxon>Gunneridae</taxon>
        <taxon>Pentapetalae</taxon>
        <taxon>asterids</taxon>
        <taxon>campanulids</taxon>
        <taxon>Asterales</taxon>
        <taxon>Asteraceae</taxon>
        <taxon>Cichorioideae</taxon>
        <taxon>Cichorieae</taxon>
        <taxon>Cichoriinae</taxon>
        <taxon>Cichorium</taxon>
    </lineage>
</organism>
<comment type="caution">
    <text evidence="1">The sequence shown here is derived from an EMBL/GenBank/DDBJ whole genome shotgun (WGS) entry which is preliminary data.</text>
</comment>
<proteinExistence type="predicted"/>
<reference evidence="2" key="1">
    <citation type="journal article" date="2022" name="Mol. Ecol. Resour.">
        <title>The genomes of chicory, endive, great burdock and yacon provide insights into Asteraceae palaeo-polyploidization history and plant inulin production.</title>
        <authorList>
            <person name="Fan W."/>
            <person name="Wang S."/>
            <person name="Wang H."/>
            <person name="Wang A."/>
            <person name="Jiang F."/>
            <person name="Liu H."/>
            <person name="Zhao H."/>
            <person name="Xu D."/>
            <person name="Zhang Y."/>
        </authorList>
    </citation>
    <scope>NUCLEOTIDE SEQUENCE [LARGE SCALE GENOMIC DNA]</scope>
    <source>
        <strain evidence="2">cv. Punajuju</strain>
    </source>
</reference>
<dbReference type="EMBL" id="CM042016">
    <property type="protein sequence ID" value="KAI3701328.1"/>
    <property type="molecule type" value="Genomic_DNA"/>
</dbReference>
<keyword evidence="2" id="KW-1185">Reference proteome</keyword>
<reference evidence="1 2" key="2">
    <citation type="journal article" date="2022" name="Mol. Ecol. Resour.">
        <title>The genomes of chicory, endive, great burdock and yacon provide insights into Asteraceae paleo-polyploidization history and plant inulin production.</title>
        <authorList>
            <person name="Fan W."/>
            <person name="Wang S."/>
            <person name="Wang H."/>
            <person name="Wang A."/>
            <person name="Jiang F."/>
            <person name="Liu H."/>
            <person name="Zhao H."/>
            <person name="Xu D."/>
            <person name="Zhang Y."/>
        </authorList>
    </citation>
    <scope>NUCLEOTIDE SEQUENCE [LARGE SCALE GENOMIC DNA]</scope>
    <source>
        <strain evidence="2">cv. Punajuju</strain>
        <tissue evidence="1">Leaves</tissue>
    </source>
</reference>
<protein>
    <submittedName>
        <fullName evidence="1">Uncharacterized protein</fullName>
    </submittedName>
</protein>
<evidence type="ECO:0000313" key="2">
    <source>
        <dbReference type="Proteomes" id="UP001055811"/>
    </source>
</evidence>
<name>A0ACB8ZVV8_CICIN</name>